<reference evidence="1 2" key="1">
    <citation type="submission" date="2018-07" db="EMBL/GenBank/DDBJ databases">
        <title>Section-level genome sequencing of Aspergillus section Nigri to investigate inter- and intra-species variation.</title>
        <authorList>
            <consortium name="DOE Joint Genome Institute"/>
            <person name="Vesth T.C."/>
            <person name="Nybo J.L."/>
            <person name="Theobald S."/>
            <person name="Frisvad J.C."/>
            <person name="Larsen T.O."/>
            <person name="Nielsen K.F."/>
            <person name="Hoof J.B."/>
            <person name="Brandl J."/>
            <person name="Salamov A."/>
            <person name="Riley R."/>
            <person name="Gladden J.M."/>
            <person name="Phatale P."/>
            <person name="Nielsen M.T."/>
            <person name="Lyhne E.K."/>
            <person name="Kogle M.E."/>
            <person name="Strasser K."/>
            <person name="McDonnell E."/>
            <person name="Barry K."/>
            <person name="Clum A."/>
            <person name="Chen C."/>
            <person name="Nolan M."/>
            <person name="Sandor L."/>
            <person name="Kuo A."/>
            <person name="Lipzen A."/>
            <person name="Hainaut M."/>
            <person name="Drula E."/>
            <person name="Tsang A."/>
            <person name="Magnuson J.K."/>
            <person name="Henrissat B."/>
            <person name="Wiebenga A."/>
            <person name="Simmons B.A."/>
            <person name="Makela M.R."/>
            <person name="De vries R.P."/>
            <person name="Grigoriev I.V."/>
            <person name="Mortensen U.H."/>
            <person name="Baker S.E."/>
            <person name="Andersen M.R."/>
        </authorList>
    </citation>
    <scope>NUCLEOTIDE SEQUENCE [LARGE SCALE GENOMIC DNA]</scope>
    <source>
        <strain evidence="1 2">ATCC 13496</strain>
    </source>
</reference>
<gene>
    <name evidence="1" type="ORF">M747DRAFT_360420</name>
</gene>
<dbReference type="EMBL" id="KZ851903">
    <property type="protein sequence ID" value="RDH24091.1"/>
    <property type="molecule type" value="Genomic_DNA"/>
</dbReference>
<organism evidence="1 2">
    <name type="scientific">Aspergillus niger ATCC 13496</name>
    <dbReference type="NCBI Taxonomy" id="1353008"/>
    <lineage>
        <taxon>Eukaryota</taxon>
        <taxon>Fungi</taxon>
        <taxon>Dikarya</taxon>
        <taxon>Ascomycota</taxon>
        <taxon>Pezizomycotina</taxon>
        <taxon>Eurotiomycetes</taxon>
        <taxon>Eurotiomycetidae</taxon>
        <taxon>Eurotiales</taxon>
        <taxon>Aspergillaceae</taxon>
        <taxon>Aspergillus</taxon>
        <taxon>Aspergillus subgen. Circumdati</taxon>
    </lineage>
</organism>
<protein>
    <submittedName>
        <fullName evidence="1">Uncharacterized protein</fullName>
    </submittedName>
</protein>
<proteinExistence type="predicted"/>
<evidence type="ECO:0000313" key="1">
    <source>
        <dbReference type="EMBL" id="RDH24091.1"/>
    </source>
</evidence>
<dbReference type="AlphaFoldDB" id="A0A370CAE9"/>
<evidence type="ECO:0000313" key="2">
    <source>
        <dbReference type="Proteomes" id="UP000253845"/>
    </source>
</evidence>
<dbReference type="Proteomes" id="UP000253845">
    <property type="component" value="Unassembled WGS sequence"/>
</dbReference>
<dbReference type="VEuPathDB" id="FungiDB:M747DRAFT_360420"/>
<accession>A0A370CAE9</accession>
<sequence length="224" mass="24969">MGPRSSHPREIHILVLVAYSPSLPTVAYLDRVSGTKPTRRGLAAYFLACVTLSDTADGHLRSFCVKCYWLGEGEAPTVDMEQPSGRASMLDITFTAYPRKMDLPVQPLCNRASEFYFIRGCERRKRVTTSRCLVLRRRKNKSLRHFKQRCKIQTGLYSNKPDASKLIETNCLGSSDKSCGRISALSTVRKPRVMAQARPAIGCSSGIAAIQALHHHKLTNHHVA</sequence>
<name>A0A370CAE9_ASPNG</name>